<evidence type="ECO:0000256" key="1">
    <source>
        <dbReference type="ARBA" id="ARBA00022837"/>
    </source>
</evidence>
<feature type="non-terminal residue" evidence="4">
    <location>
        <position position="203"/>
    </location>
</feature>
<dbReference type="SUPFAM" id="SSF47473">
    <property type="entry name" value="EF-hand"/>
    <property type="match status" value="1"/>
</dbReference>
<dbReference type="Pfam" id="PF13499">
    <property type="entry name" value="EF-hand_7"/>
    <property type="match status" value="1"/>
</dbReference>
<organism evidence="4">
    <name type="scientific">Trepomonas sp. PC1</name>
    <dbReference type="NCBI Taxonomy" id="1076344"/>
    <lineage>
        <taxon>Eukaryota</taxon>
        <taxon>Metamonada</taxon>
        <taxon>Diplomonadida</taxon>
        <taxon>Hexamitidae</taxon>
        <taxon>Hexamitinae</taxon>
        <taxon>Trepomonas</taxon>
    </lineage>
</organism>
<dbReference type="PROSITE" id="PS50222">
    <property type="entry name" value="EF_HAND_2"/>
    <property type="match status" value="2"/>
</dbReference>
<dbReference type="PROSITE" id="PS00018">
    <property type="entry name" value="EF_HAND_1"/>
    <property type="match status" value="2"/>
</dbReference>
<dbReference type="InterPro" id="IPR011992">
    <property type="entry name" value="EF-hand-dom_pair"/>
</dbReference>
<accession>A0A146K4Q7</accession>
<proteinExistence type="predicted"/>
<keyword evidence="1" id="KW-0106">Calcium</keyword>
<name>A0A146K4Q7_9EUKA</name>
<reference evidence="4" key="1">
    <citation type="submission" date="2015-07" db="EMBL/GenBank/DDBJ databases">
        <title>Adaptation to a free-living lifestyle via gene acquisitions in the diplomonad Trepomonas sp. PC1.</title>
        <authorList>
            <person name="Xu F."/>
            <person name="Jerlstrom-Hultqvist J."/>
            <person name="Kolisko M."/>
            <person name="Simpson A.G.B."/>
            <person name="Roger A.J."/>
            <person name="Svard S.G."/>
            <person name="Andersson J.O."/>
        </authorList>
    </citation>
    <scope>NUCLEOTIDE SEQUENCE</scope>
    <source>
        <strain evidence="4">PC1</strain>
    </source>
</reference>
<feature type="region of interest" description="Disordered" evidence="2">
    <location>
        <begin position="64"/>
        <end position="86"/>
    </location>
</feature>
<dbReference type="EMBL" id="GDID01005238">
    <property type="protein sequence ID" value="JAP91368.1"/>
    <property type="molecule type" value="Transcribed_RNA"/>
</dbReference>
<dbReference type="SMART" id="SM00054">
    <property type="entry name" value="EFh"/>
    <property type="match status" value="3"/>
</dbReference>
<sequence>MQKAREVEGQGQQNEVHKQFTLEDAIERLGDKHEAKITRLFGKLAGNSGFISQEQLTQIQEQLSQRTQEQQQNDVEGKKSEFDQIDTNQDGNLTLEEILEFYDDRYEMKITRLFEQADKASTGYISKENFGLLKQQLRMLKMKKREQKSDFQIADADNDGKLTIEEIIEFFEGKDEMKITKIFLKLDPEHTGYISPSQFEQLK</sequence>
<evidence type="ECO:0000313" key="4">
    <source>
        <dbReference type="EMBL" id="JAP91368.1"/>
    </source>
</evidence>
<evidence type="ECO:0000259" key="3">
    <source>
        <dbReference type="PROSITE" id="PS50222"/>
    </source>
</evidence>
<feature type="domain" description="EF-hand" evidence="3">
    <location>
        <begin position="142"/>
        <end position="177"/>
    </location>
</feature>
<protein>
    <submittedName>
        <fullName evidence="4">Membrane-associated calcium-binding protein, putative</fullName>
    </submittedName>
</protein>
<feature type="domain" description="EF-hand" evidence="3">
    <location>
        <begin position="73"/>
        <end position="108"/>
    </location>
</feature>
<dbReference type="InterPro" id="IPR018247">
    <property type="entry name" value="EF_Hand_1_Ca_BS"/>
</dbReference>
<gene>
    <name evidence="4" type="ORF">TPC1_17043</name>
</gene>
<evidence type="ECO:0000256" key="2">
    <source>
        <dbReference type="SAM" id="MobiDB-lite"/>
    </source>
</evidence>
<dbReference type="InterPro" id="IPR002048">
    <property type="entry name" value="EF_hand_dom"/>
</dbReference>
<dbReference type="Gene3D" id="1.10.238.10">
    <property type="entry name" value="EF-hand"/>
    <property type="match status" value="2"/>
</dbReference>
<dbReference type="AlphaFoldDB" id="A0A146K4Q7"/>
<dbReference type="GO" id="GO:0005509">
    <property type="term" value="F:calcium ion binding"/>
    <property type="evidence" value="ECO:0007669"/>
    <property type="project" value="InterPro"/>
</dbReference>
<dbReference type="Pfam" id="PF13202">
    <property type="entry name" value="EF-hand_5"/>
    <property type="match status" value="1"/>
</dbReference>